<accession>J9WGK9</accession>
<protein>
    <recommendedName>
        <fullName evidence="3">SseB protein N-terminal domain-containing protein</fullName>
    </recommendedName>
</protein>
<dbReference type="AlphaFoldDB" id="J9WGK9"/>
<evidence type="ECO:0000313" key="2">
    <source>
        <dbReference type="Proteomes" id="UP000007329"/>
    </source>
</evidence>
<reference evidence="1 2" key="2">
    <citation type="journal article" date="2012" name="Nucleic Acids Res.">
        <title>Massive gene acquisitions in Mycobacterium indicus pranii provide a perspective on mycobacterial evolution.</title>
        <authorList>
            <person name="Saini V."/>
            <person name="Raghuvanshi S."/>
            <person name="Khurana J.P."/>
            <person name="Ahmed N."/>
            <person name="Hasnain S.E."/>
            <person name="Tyagi A.K."/>
            <person name="Tyagi A.K."/>
        </authorList>
    </citation>
    <scope>NUCLEOTIDE SEQUENCE [LARGE SCALE GENOMIC DNA]</scope>
    <source>
        <strain evidence="2">DSM 45239 / MTCC 9506</strain>
    </source>
</reference>
<dbReference type="HOGENOM" id="CLU_2194035_0_0_11"/>
<dbReference type="Proteomes" id="UP000007329">
    <property type="component" value="Chromosome"/>
</dbReference>
<dbReference type="KEGG" id="mid:MIP_03517"/>
<reference evidence="1 2" key="1">
    <citation type="journal article" date="2007" name="PLoS ONE">
        <title>Molecular analysis of a leprosy immunotherapeutic bacillus provides insights into Mycobacterium evolution.</title>
        <authorList>
            <person name="Ahmed N."/>
            <person name="Saini V."/>
            <person name="Raghuvanshi S."/>
            <person name="Khurana J.P."/>
            <person name="Tyagi A.K."/>
            <person name="Tyagi A.K."/>
            <person name="Hasnain S.E."/>
        </authorList>
    </citation>
    <scope>NUCLEOTIDE SEQUENCE [LARGE SCALE GENOMIC DNA]</scope>
    <source>
        <strain evidence="1">MTCC 9506</strain>
    </source>
</reference>
<proteinExistence type="predicted"/>
<evidence type="ECO:0008006" key="3">
    <source>
        <dbReference type="Google" id="ProtNLM"/>
    </source>
</evidence>
<dbReference type="EMBL" id="CP002275">
    <property type="protein sequence ID" value="AFS14416.1"/>
    <property type="molecule type" value="Genomic_DNA"/>
</dbReference>
<gene>
    <name evidence="1" type="ORF">MIP_03517</name>
</gene>
<name>J9WGK9_MYCIP</name>
<evidence type="ECO:0000313" key="1">
    <source>
        <dbReference type="EMBL" id="AFS14416.1"/>
    </source>
</evidence>
<organism evidence="1 2">
    <name type="scientific">Mycobacterium indicus pranii (strain DSM 45239 / MTCC 9506)</name>
    <dbReference type="NCBI Taxonomy" id="1232724"/>
    <lineage>
        <taxon>Bacteria</taxon>
        <taxon>Bacillati</taxon>
        <taxon>Actinomycetota</taxon>
        <taxon>Actinomycetes</taxon>
        <taxon>Mycobacteriales</taxon>
        <taxon>Mycobacteriaceae</taxon>
        <taxon>Mycobacterium</taxon>
        <taxon>Mycobacterium avium complex (MAC)</taxon>
    </lineage>
</organism>
<dbReference type="PATRIC" id="fig|1232724.3.peg.2446"/>
<sequence>MTTIAALAAAAVPEATASGGREKIVWPFKKKKLAEKAARDAKVYYSTPFGDTKDGKQKPFLLERDGAWFVPVFRSVETMNEFYERMNRAAYMIIEGDIKGVLETNRSIEVMKNVGIVIEPLSEHPVEIAPDA</sequence>